<dbReference type="EMBL" id="JACDUR010000003">
    <property type="protein sequence ID" value="MBA2892354.1"/>
    <property type="molecule type" value="Genomic_DNA"/>
</dbReference>
<reference evidence="2 3" key="1">
    <citation type="submission" date="2020-07" db="EMBL/GenBank/DDBJ databases">
        <title>Genomic Encyclopedia of Type Strains, Phase IV (KMG-IV): sequencing the most valuable type-strain genomes for metagenomic binning, comparative biology and taxonomic classification.</title>
        <authorList>
            <person name="Goeker M."/>
        </authorList>
    </citation>
    <scope>NUCLEOTIDE SEQUENCE [LARGE SCALE GENOMIC DNA]</scope>
    <source>
        <strain evidence="2 3">DSM 45533</strain>
    </source>
</reference>
<evidence type="ECO:0000313" key="3">
    <source>
        <dbReference type="Proteomes" id="UP000530928"/>
    </source>
</evidence>
<proteinExistence type="predicted"/>
<evidence type="ECO:0000313" key="2">
    <source>
        <dbReference type="EMBL" id="MBA2892354.1"/>
    </source>
</evidence>
<gene>
    <name evidence="2" type="ORF">HNR30_003695</name>
</gene>
<dbReference type="RefSeq" id="WP_181611048.1">
    <property type="nucleotide sequence ID" value="NZ_BAABAM010000002.1"/>
</dbReference>
<sequence>MTTTTILAAIGALILILHTATRIPAALAELLLACLPLLRAVSELRAALRAHPPQTAESLTDKTPALPPDGTNVHHDDRDQ</sequence>
<dbReference type="Proteomes" id="UP000530928">
    <property type="component" value="Unassembled WGS sequence"/>
</dbReference>
<protein>
    <submittedName>
        <fullName evidence="2">Uncharacterized protein</fullName>
    </submittedName>
</protein>
<dbReference type="AlphaFoldDB" id="A0A7W0CJH7"/>
<keyword evidence="3" id="KW-1185">Reference proteome</keyword>
<comment type="caution">
    <text evidence="2">The sequence shown here is derived from an EMBL/GenBank/DDBJ whole genome shotgun (WGS) entry which is preliminary data.</text>
</comment>
<evidence type="ECO:0000256" key="1">
    <source>
        <dbReference type="SAM" id="MobiDB-lite"/>
    </source>
</evidence>
<organism evidence="2 3">
    <name type="scientific">Nonomuraea soli</name>
    <dbReference type="NCBI Taxonomy" id="1032476"/>
    <lineage>
        <taxon>Bacteria</taxon>
        <taxon>Bacillati</taxon>
        <taxon>Actinomycetota</taxon>
        <taxon>Actinomycetes</taxon>
        <taxon>Streptosporangiales</taxon>
        <taxon>Streptosporangiaceae</taxon>
        <taxon>Nonomuraea</taxon>
    </lineage>
</organism>
<feature type="region of interest" description="Disordered" evidence="1">
    <location>
        <begin position="50"/>
        <end position="80"/>
    </location>
</feature>
<accession>A0A7W0CJH7</accession>
<name>A0A7W0CJH7_9ACTN</name>